<organism evidence="12 14">
    <name type="scientific">Methanosarcina flavescens</name>
    <dbReference type="NCBI Taxonomy" id="1715806"/>
    <lineage>
        <taxon>Archaea</taxon>
        <taxon>Methanobacteriati</taxon>
        <taxon>Methanobacteriota</taxon>
        <taxon>Stenosarchaea group</taxon>
        <taxon>Methanomicrobia</taxon>
        <taxon>Methanosarcinales</taxon>
        <taxon>Methanosarcinaceae</taxon>
        <taxon>Methanosarcina</taxon>
    </lineage>
</organism>
<feature type="transmembrane region" description="Helical" evidence="11">
    <location>
        <begin position="124"/>
        <end position="144"/>
    </location>
</feature>
<dbReference type="HAMAP" id="MF_01117">
    <property type="entry name" value="CDP_archaeol_synth"/>
    <property type="match status" value="1"/>
</dbReference>
<evidence type="ECO:0000256" key="5">
    <source>
        <dbReference type="ARBA" id="ARBA00022842"/>
    </source>
</evidence>
<keyword evidence="6 11" id="KW-1133">Transmembrane helix</keyword>
<keyword evidence="9 11" id="KW-0594">Phospholipid biosynthesis</keyword>
<evidence type="ECO:0000256" key="2">
    <source>
        <dbReference type="ARBA" id="ARBA00022516"/>
    </source>
</evidence>
<keyword evidence="10 11" id="KW-1208">Phospholipid metabolism</keyword>
<evidence type="ECO:0000256" key="3">
    <source>
        <dbReference type="ARBA" id="ARBA00022679"/>
    </source>
</evidence>
<gene>
    <name evidence="11" type="primary">carS</name>
    <name evidence="12" type="ORF">AOB57_001935</name>
    <name evidence="13" type="ORF">GX302_05680</name>
</gene>
<name>A0A660HPC6_9EURY</name>
<dbReference type="InterPro" id="IPR032690">
    <property type="entry name" value="CarS"/>
</dbReference>
<dbReference type="GO" id="GO:0046474">
    <property type="term" value="P:glycerophospholipid biosynthetic process"/>
    <property type="evidence" value="ECO:0007669"/>
    <property type="project" value="UniProtKB-UniRule"/>
</dbReference>
<dbReference type="OrthoDB" id="45383at2157"/>
<comment type="similarity">
    <text evidence="11">Belongs to the CDP-archaeol synthase family.</text>
</comment>
<dbReference type="Proteomes" id="UP000585579">
    <property type="component" value="Unassembled WGS sequence"/>
</dbReference>
<keyword evidence="5 11" id="KW-0460">Magnesium</keyword>
<feature type="transmembrane region" description="Helical" evidence="11">
    <location>
        <begin position="156"/>
        <end position="177"/>
    </location>
</feature>
<keyword evidence="2 11" id="KW-0444">Lipid biosynthesis</keyword>
<dbReference type="EMBL" id="CP032683">
    <property type="protein sequence ID" value="AYK14120.1"/>
    <property type="molecule type" value="Genomic_DNA"/>
</dbReference>
<evidence type="ECO:0000256" key="8">
    <source>
        <dbReference type="ARBA" id="ARBA00023136"/>
    </source>
</evidence>
<comment type="cofactor">
    <cofactor evidence="11">
        <name>Mg(2+)</name>
        <dbReference type="ChEBI" id="CHEBI:18420"/>
    </cofactor>
</comment>
<dbReference type="KEGG" id="mfz:AOB57_001935"/>
<evidence type="ECO:0000256" key="4">
    <source>
        <dbReference type="ARBA" id="ARBA00022692"/>
    </source>
</evidence>
<dbReference type="InterPro" id="IPR002726">
    <property type="entry name" value="CarS_archaea"/>
</dbReference>
<keyword evidence="8 11" id="KW-0472">Membrane</keyword>
<dbReference type="PANTHER" id="PTHR39650">
    <property type="entry name" value="CDP-ARCHAEOL SYNTHASE"/>
    <property type="match status" value="1"/>
</dbReference>
<protein>
    <recommendedName>
        <fullName evidence="11">CDP-archaeol synthase</fullName>
        <ecNumber evidence="11">2.7.7.67</ecNumber>
    </recommendedName>
    <alternativeName>
        <fullName evidence="11">CDP-2,3-bis-(O-geranylgeranyl)-sn-glycerol synthase</fullName>
    </alternativeName>
</protein>
<comment type="function">
    <text evidence="11">Catalyzes the formation of CDP-2,3-bis-(O-geranylgeranyl)-sn-glycerol (CDP-archaeol) from 2,3-bis-(O-geranylgeranyl)-sn-glycerol 1-phosphate (DGGGP) and CTP. This reaction is the third ether-bond-formation step in the biosynthesis of archaeal membrane lipids.</text>
</comment>
<comment type="pathway">
    <text evidence="11">Membrane lipid metabolism; glycerophospholipid metabolism.</text>
</comment>
<evidence type="ECO:0000256" key="1">
    <source>
        <dbReference type="ARBA" id="ARBA00022475"/>
    </source>
</evidence>
<dbReference type="AlphaFoldDB" id="A0A660HPC6"/>
<evidence type="ECO:0000256" key="7">
    <source>
        <dbReference type="ARBA" id="ARBA00023098"/>
    </source>
</evidence>
<dbReference type="EC" id="2.7.7.67" evidence="11"/>
<accession>A0A660HPC6</accession>
<evidence type="ECO:0000313" key="12">
    <source>
        <dbReference type="EMBL" id="AYK14120.1"/>
    </source>
</evidence>
<dbReference type="GO" id="GO:0043338">
    <property type="term" value="F:CDP-2,3-bis-(O-geranylgeranyl)-sn-glycerol synthase activity"/>
    <property type="evidence" value="ECO:0007669"/>
    <property type="project" value="UniProtKB-EC"/>
</dbReference>
<keyword evidence="14" id="KW-1185">Reference proteome</keyword>
<feature type="transmembrane region" description="Helical" evidence="11">
    <location>
        <begin position="91"/>
        <end position="112"/>
    </location>
</feature>
<dbReference type="Proteomes" id="UP000053087">
    <property type="component" value="Chromosome"/>
</dbReference>
<evidence type="ECO:0000256" key="6">
    <source>
        <dbReference type="ARBA" id="ARBA00022989"/>
    </source>
</evidence>
<evidence type="ECO:0000313" key="14">
    <source>
        <dbReference type="Proteomes" id="UP000053087"/>
    </source>
</evidence>
<reference evidence="12" key="2">
    <citation type="submission" date="2018-10" db="EMBL/GenBank/DDBJ databases">
        <authorList>
            <person name="Fischer M.A."/>
            <person name="Kern T."/>
            <person name="Deppenmeier U."/>
            <person name="Schmitz R.A."/>
            <person name="Rother M."/>
        </authorList>
    </citation>
    <scope>NUCLEOTIDE SEQUENCE</scope>
    <source>
        <strain evidence="12">E03.2</strain>
    </source>
</reference>
<dbReference type="NCBIfam" id="NF003114">
    <property type="entry name" value="PRK04032.1"/>
    <property type="match status" value="1"/>
</dbReference>
<keyword evidence="1 11" id="KW-1003">Cell membrane</keyword>
<sequence length="185" mass="20426">MELIIKAFWLMIPAYLPNPFAAVFGGGKPIDGGRTLKDGRRIIGDGKTYRGLFSGIFFGVLAGNIQIWLSSRGFEILGIEMPSFGPNYTEALKVVLALACGSLFGDMVKSFFKRRMGLKRGAPLPLVDQLDFVIGAWVFAYLTAPEWFVSSFTPAIMIIILITTPLLHLTTNVIGYFTGIKKEPW</sequence>
<feature type="transmembrane region" description="Helical" evidence="11">
    <location>
        <begin position="51"/>
        <end position="71"/>
    </location>
</feature>
<keyword evidence="3 11" id="KW-0808">Transferase</keyword>
<evidence type="ECO:0000256" key="9">
    <source>
        <dbReference type="ARBA" id="ARBA00023209"/>
    </source>
</evidence>
<evidence type="ECO:0000256" key="10">
    <source>
        <dbReference type="ARBA" id="ARBA00023264"/>
    </source>
</evidence>
<keyword evidence="12" id="KW-0548">Nucleotidyltransferase</keyword>
<evidence type="ECO:0000256" key="11">
    <source>
        <dbReference type="HAMAP-Rule" id="MF_01117"/>
    </source>
</evidence>
<keyword evidence="4 11" id="KW-0812">Transmembrane</keyword>
<dbReference type="Pfam" id="PF01864">
    <property type="entry name" value="CarS-like"/>
    <property type="match status" value="1"/>
</dbReference>
<evidence type="ECO:0000313" key="15">
    <source>
        <dbReference type="Proteomes" id="UP000585579"/>
    </source>
</evidence>
<proteinExistence type="inferred from homology"/>
<dbReference type="EMBL" id="JAAYQL010000030">
    <property type="protein sequence ID" value="NLK32327.1"/>
    <property type="molecule type" value="Genomic_DNA"/>
</dbReference>
<keyword evidence="7 11" id="KW-0443">Lipid metabolism</keyword>
<reference evidence="12 14" key="1">
    <citation type="journal article" date="2016" name="Int. J. Syst. Evol. Microbiol.">
        <title>Methanosarcina flavescens sp. nov., a methanogenic archaeon isolated from a full-scale anaerobic digester.</title>
        <authorList>
            <person name="Kern T."/>
            <person name="Fischer M.A."/>
            <person name="Deppenmeier U."/>
            <person name="Schmitz R.A."/>
            <person name="Rother M."/>
        </authorList>
    </citation>
    <scope>NUCLEOTIDE SEQUENCE [LARGE SCALE GENOMIC DNA]</scope>
    <source>
        <strain evidence="12 14">E03.2</strain>
    </source>
</reference>
<comment type="subcellular location">
    <subcellularLocation>
        <location evidence="11">Cell membrane</location>
        <topology evidence="11">Multi-pass membrane protein</topology>
    </subcellularLocation>
</comment>
<evidence type="ECO:0000313" key="13">
    <source>
        <dbReference type="EMBL" id="NLK32327.1"/>
    </source>
</evidence>
<reference evidence="13 15" key="3">
    <citation type="journal article" date="2020" name="Biotechnol. Biofuels">
        <title>New insights from the biogas microbiome by comprehensive genome-resolved metagenomics of nearly 1600 species originating from multiple anaerobic digesters.</title>
        <authorList>
            <person name="Campanaro S."/>
            <person name="Treu L."/>
            <person name="Rodriguez-R L.M."/>
            <person name="Kovalovszki A."/>
            <person name="Ziels R.M."/>
            <person name="Maus I."/>
            <person name="Zhu X."/>
            <person name="Kougias P.G."/>
            <person name="Basile A."/>
            <person name="Luo G."/>
            <person name="Schluter A."/>
            <person name="Konstantinidis K.T."/>
            <person name="Angelidaki I."/>
        </authorList>
    </citation>
    <scope>NUCLEOTIDE SEQUENCE [LARGE SCALE GENOMIC DNA]</scope>
    <source>
        <strain evidence="13">AS22ysBPME_46</strain>
    </source>
</reference>
<dbReference type="UniPathway" id="UPA00940"/>
<dbReference type="PANTHER" id="PTHR39650:SF1">
    <property type="entry name" value="CDP-ARCHAEOL SYNTHASE"/>
    <property type="match status" value="1"/>
</dbReference>
<comment type="catalytic activity">
    <reaction evidence="11">
        <text>2,3-bis-O-(geranylgeranyl)-sn-glycerol 1-phosphate + CTP + H(+) = CDP-2,3-bis-O-(geranylgeranyl)-sn-glycerol + diphosphate</text>
        <dbReference type="Rhea" id="RHEA:25690"/>
        <dbReference type="ChEBI" id="CHEBI:15378"/>
        <dbReference type="ChEBI" id="CHEBI:33019"/>
        <dbReference type="ChEBI" id="CHEBI:37563"/>
        <dbReference type="ChEBI" id="CHEBI:58837"/>
        <dbReference type="ChEBI" id="CHEBI:58838"/>
        <dbReference type="EC" id="2.7.7.67"/>
    </reaction>
</comment>
<dbReference type="GO" id="GO:0005886">
    <property type="term" value="C:plasma membrane"/>
    <property type="evidence" value="ECO:0007669"/>
    <property type="project" value="UniProtKB-SubCell"/>
</dbReference>